<comment type="caution">
    <text evidence="3">The sequence shown here is derived from an EMBL/GenBank/DDBJ whole genome shotgun (WGS) entry which is preliminary data.</text>
</comment>
<dbReference type="OrthoDB" id="1055919at2"/>
<dbReference type="Gene3D" id="2.60.40.10">
    <property type="entry name" value="Immunoglobulins"/>
    <property type="match status" value="2"/>
</dbReference>
<dbReference type="eggNOG" id="COG3209">
    <property type="taxonomic scope" value="Bacteria"/>
</dbReference>
<evidence type="ECO:0000256" key="1">
    <source>
        <dbReference type="SAM" id="SignalP"/>
    </source>
</evidence>
<dbReference type="PATRIC" id="fig|742725.3.peg.2370"/>
<dbReference type="InterPro" id="IPR032675">
    <property type="entry name" value="LRR_dom_sf"/>
</dbReference>
<dbReference type="HOGENOM" id="CLU_495804_0_0_10"/>
<reference evidence="3 4" key="1">
    <citation type="submission" date="2011-08" db="EMBL/GenBank/DDBJ databases">
        <title>The Genome Sequence of Alistipes indistinctus YIT 12060.</title>
        <authorList>
            <consortium name="The Broad Institute Genome Sequencing Platform"/>
            <person name="Earl A."/>
            <person name="Ward D."/>
            <person name="Feldgarden M."/>
            <person name="Gevers D."/>
            <person name="Morotomi M."/>
            <person name="Young S.K."/>
            <person name="Zeng Q."/>
            <person name="Gargeya S."/>
            <person name="Fitzgerald M."/>
            <person name="Haas B."/>
            <person name="Abouelleil A."/>
            <person name="Alvarado L."/>
            <person name="Arachchi H.M."/>
            <person name="Berlin A."/>
            <person name="Brown A."/>
            <person name="Chapman S.B."/>
            <person name="Chen Z."/>
            <person name="Dunbar C."/>
            <person name="Freedman E."/>
            <person name="Gearin G."/>
            <person name="Gellesch M."/>
            <person name="Goldberg J."/>
            <person name="Griggs A."/>
            <person name="Gujja S."/>
            <person name="Heiman D."/>
            <person name="Howarth C."/>
            <person name="Larson L."/>
            <person name="Lui A."/>
            <person name="MacDonald P.J.P."/>
            <person name="Montmayeur A."/>
            <person name="Murphy C."/>
            <person name="Neiman D."/>
            <person name="Pearson M."/>
            <person name="Priest M."/>
            <person name="Roberts A."/>
            <person name="Saif S."/>
            <person name="Shea T."/>
            <person name="Shenoy N."/>
            <person name="Sisk P."/>
            <person name="Stolte C."/>
            <person name="Sykes S."/>
            <person name="Wortman J."/>
            <person name="Nusbaum C."/>
            <person name="Birren B."/>
        </authorList>
    </citation>
    <scope>NUCLEOTIDE SEQUENCE [LARGE SCALE GENOMIC DNA]</scope>
    <source>
        <strain evidence="3 4">YIT 12060</strain>
    </source>
</reference>
<feature type="domain" description="BACON" evidence="2">
    <location>
        <begin position="166"/>
        <end position="227"/>
    </location>
</feature>
<organism evidence="3 4">
    <name type="scientific">Alistipes indistinctus YIT 12060</name>
    <dbReference type="NCBI Taxonomy" id="742725"/>
    <lineage>
        <taxon>Bacteria</taxon>
        <taxon>Pseudomonadati</taxon>
        <taxon>Bacteroidota</taxon>
        <taxon>Bacteroidia</taxon>
        <taxon>Bacteroidales</taxon>
        <taxon>Rikenellaceae</taxon>
        <taxon>Alistipes</taxon>
    </lineage>
</organism>
<sequence length="549" mass="57051">MKSKFLLLVGVLFAVGAVLSGCKDDPNENPYPDTLTQFSAEAASGANAINSNGGTRTIAFYSPVTWTAAVTTSDGGDWVKLEPASGPVGTCSVTVTAAKNESKDKTRSATVTITAGSETLTYTVEQRYQLTFDVTNADSKAIYLPTEGETFVLNLDNNAGTIGYTVSISEADAKWITYDKGSKAVDNLSFTVAAIDNDYFGTIRTGSIVISENNGGPGNITITVKQAGTKTMMIWPTATQSVDDIMTGFDNTKYETLYLAGKLADATAVGAVGTYVGGSVNKVDLTDAVAESIPMNAFQGCSTLKTVTINTKVTSIEAGAFAGSGLTSFTFPLNSEKVKVDGKDKTVDMPNKIATIGDNAFQGTKLASIELPGALTTLGANAFEGCPALKEVTFAFSGWKDNEKYDTKLDNAVTSIGNAAFMTCPSLTSVKLPVNALTTLGDDVFNGDFALAGAFDLPKTVTTIGARAFQQTIISSITLTAVTTLGDNVFDGCNSLASITSKTATPPAVPSTLGVMSNGNLVIKVPSAEAVAAYQAATGWSTYSASITK</sequence>
<dbReference type="SUPFAM" id="SSF52058">
    <property type="entry name" value="L domain-like"/>
    <property type="match status" value="1"/>
</dbReference>
<evidence type="ECO:0000259" key="2">
    <source>
        <dbReference type="Pfam" id="PF13004"/>
    </source>
</evidence>
<dbReference type="PROSITE" id="PS51257">
    <property type="entry name" value="PROKAR_LIPOPROTEIN"/>
    <property type="match status" value="1"/>
</dbReference>
<dbReference type="GeneID" id="92817032"/>
<name>G5HBJ2_9BACT</name>
<dbReference type="Pfam" id="PF13004">
    <property type="entry name" value="BACON"/>
    <property type="match status" value="2"/>
</dbReference>
<protein>
    <recommendedName>
        <fullName evidence="2">BACON domain-containing protein</fullName>
    </recommendedName>
</protein>
<dbReference type="Gene3D" id="3.80.10.10">
    <property type="entry name" value="Ribonuclease Inhibitor"/>
    <property type="match status" value="2"/>
</dbReference>
<gene>
    <name evidence="3" type="ORF">HMPREF9450_02302</name>
</gene>
<dbReference type="Proteomes" id="UP000006008">
    <property type="component" value="Unassembled WGS sequence"/>
</dbReference>
<feature type="chain" id="PRO_5003478073" description="BACON domain-containing protein" evidence="1">
    <location>
        <begin position="21"/>
        <end position="549"/>
    </location>
</feature>
<dbReference type="AlphaFoldDB" id="G5HBJ2"/>
<dbReference type="CDD" id="cd14948">
    <property type="entry name" value="BACON"/>
    <property type="match status" value="1"/>
</dbReference>
<accession>G5HBJ2</accession>
<dbReference type="InterPro" id="IPR013783">
    <property type="entry name" value="Ig-like_fold"/>
</dbReference>
<dbReference type="PANTHER" id="PTHR45661:SF3">
    <property type="entry name" value="IG-LIKE DOMAIN-CONTAINING PROTEIN"/>
    <property type="match status" value="1"/>
</dbReference>
<dbReference type="InterPro" id="IPR053139">
    <property type="entry name" value="Surface_bspA-like"/>
</dbReference>
<dbReference type="Gene3D" id="3.40.50.12480">
    <property type="match status" value="2"/>
</dbReference>
<feature type="domain" description="BACON" evidence="2">
    <location>
        <begin position="71"/>
        <end position="126"/>
    </location>
</feature>
<dbReference type="RefSeq" id="WP_009135108.1">
    <property type="nucleotide sequence ID" value="NZ_CP102250.1"/>
</dbReference>
<evidence type="ECO:0000313" key="3">
    <source>
        <dbReference type="EMBL" id="EHB91219.1"/>
    </source>
</evidence>
<dbReference type="Pfam" id="PF13306">
    <property type="entry name" value="LRR_5"/>
    <property type="match status" value="3"/>
</dbReference>
<dbReference type="InterPro" id="IPR026906">
    <property type="entry name" value="LRR_5"/>
</dbReference>
<dbReference type="STRING" id="742725.HMPREF9450_02302"/>
<evidence type="ECO:0000313" key="4">
    <source>
        <dbReference type="Proteomes" id="UP000006008"/>
    </source>
</evidence>
<dbReference type="InterPro" id="IPR024361">
    <property type="entry name" value="BACON"/>
</dbReference>
<feature type="signal peptide" evidence="1">
    <location>
        <begin position="1"/>
        <end position="20"/>
    </location>
</feature>
<keyword evidence="1" id="KW-0732">Signal</keyword>
<keyword evidence="4" id="KW-1185">Reference proteome</keyword>
<dbReference type="EMBL" id="ADLD01000014">
    <property type="protein sequence ID" value="EHB91219.1"/>
    <property type="molecule type" value="Genomic_DNA"/>
</dbReference>
<proteinExistence type="predicted"/>
<dbReference type="PANTHER" id="PTHR45661">
    <property type="entry name" value="SURFACE ANTIGEN"/>
    <property type="match status" value="1"/>
</dbReference>